<dbReference type="OrthoDB" id="8693905at2759"/>
<dbReference type="SUPFAM" id="SSF56112">
    <property type="entry name" value="Protein kinase-like (PK-like)"/>
    <property type="match status" value="1"/>
</dbReference>
<dbReference type="PANTHER" id="PTHR48011">
    <property type="entry name" value="CCR4-NOT TRANSCRIPTIONAL COMPLEX SUBUNIT CAF120-RELATED"/>
    <property type="match status" value="1"/>
</dbReference>
<comment type="caution">
    <text evidence="8">The sequence shown here is derived from an EMBL/GenBank/DDBJ whole genome shotgun (WGS) entry which is preliminary data.</text>
</comment>
<keyword evidence="3 8" id="KW-0418">Kinase</keyword>
<protein>
    <submittedName>
        <fullName evidence="8">Mitogen-activated protein kinase kinase kinase</fullName>
    </submittedName>
</protein>
<accession>A0A5A7R292</accession>
<dbReference type="InterPro" id="IPR052751">
    <property type="entry name" value="Plant_MAPKKK"/>
</dbReference>
<name>A0A5A7R292_STRAF</name>
<comment type="similarity">
    <text evidence="6">Belongs to the protein kinase superfamily.</text>
</comment>
<organism evidence="8 9">
    <name type="scientific">Striga asiatica</name>
    <name type="common">Asiatic witchweed</name>
    <name type="synonym">Buchnera asiatica</name>
    <dbReference type="NCBI Taxonomy" id="4170"/>
    <lineage>
        <taxon>Eukaryota</taxon>
        <taxon>Viridiplantae</taxon>
        <taxon>Streptophyta</taxon>
        <taxon>Embryophyta</taxon>
        <taxon>Tracheophyta</taxon>
        <taxon>Spermatophyta</taxon>
        <taxon>Magnoliopsida</taxon>
        <taxon>eudicotyledons</taxon>
        <taxon>Gunneridae</taxon>
        <taxon>Pentapetalae</taxon>
        <taxon>asterids</taxon>
        <taxon>lamiids</taxon>
        <taxon>Lamiales</taxon>
        <taxon>Orobanchaceae</taxon>
        <taxon>Buchnereae</taxon>
        <taxon>Striga</taxon>
    </lineage>
</organism>
<feature type="domain" description="Protein kinase" evidence="7">
    <location>
        <begin position="13"/>
        <end position="281"/>
    </location>
</feature>
<keyword evidence="1" id="KW-0808">Transferase</keyword>
<dbReference type="InterPro" id="IPR011009">
    <property type="entry name" value="Kinase-like_dom_sf"/>
</dbReference>
<evidence type="ECO:0000259" key="7">
    <source>
        <dbReference type="PROSITE" id="PS50011"/>
    </source>
</evidence>
<dbReference type="EMBL" id="BKCP01009404">
    <property type="protein sequence ID" value="GER50867.1"/>
    <property type="molecule type" value="Genomic_DNA"/>
</dbReference>
<dbReference type="Proteomes" id="UP000325081">
    <property type="component" value="Unassembled WGS sequence"/>
</dbReference>
<keyword evidence="4 5" id="KW-0067">ATP-binding</keyword>
<reference evidence="9" key="1">
    <citation type="journal article" date="2019" name="Curr. Biol.">
        <title>Genome Sequence of Striga asiatica Provides Insight into the Evolution of Plant Parasitism.</title>
        <authorList>
            <person name="Yoshida S."/>
            <person name="Kim S."/>
            <person name="Wafula E.K."/>
            <person name="Tanskanen J."/>
            <person name="Kim Y.M."/>
            <person name="Honaas L."/>
            <person name="Yang Z."/>
            <person name="Spallek T."/>
            <person name="Conn C.E."/>
            <person name="Ichihashi Y."/>
            <person name="Cheong K."/>
            <person name="Cui S."/>
            <person name="Der J.P."/>
            <person name="Gundlach H."/>
            <person name="Jiao Y."/>
            <person name="Hori C."/>
            <person name="Ishida J.K."/>
            <person name="Kasahara H."/>
            <person name="Kiba T."/>
            <person name="Kim M.S."/>
            <person name="Koo N."/>
            <person name="Laohavisit A."/>
            <person name="Lee Y.H."/>
            <person name="Lumba S."/>
            <person name="McCourt P."/>
            <person name="Mortimer J.C."/>
            <person name="Mutuku J.M."/>
            <person name="Nomura T."/>
            <person name="Sasaki-Sekimoto Y."/>
            <person name="Seto Y."/>
            <person name="Wang Y."/>
            <person name="Wakatake T."/>
            <person name="Sakakibara H."/>
            <person name="Demura T."/>
            <person name="Yamaguchi S."/>
            <person name="Yoneyama K."/>
            <person name="Manabe R.I."/>
            <person name="Nelson D.C."/>
            <person name="Schulman A.H."/>
            <person name="Timko M.P."/>
            <person name="dePamphilis C.W."/>
            <person name="Choi D."/>
            <person name="Shirasu K."/>
        </authorList>
    </citation>
    <scope>NUCLEOTIDE SEQUENCE [LARGE SCALE GENOMIC DNA]</scope>
    <source>
        <strain evidence="9">cv. UVA1</strain>
    </source>
</reference>
<keyword evidence="9" id="KW-1185">Reference proteome</keyword>
<feature type="binding site" evidence="5">
    <location>
        <position position="46"/>
    </location>
    <ligand>
        <name>ATP</name>
        <dbReference type="ChEBI" id="CHEBI:30616"/>
    </ligand>
</feature>
<evidence type="ECO:0000256" key="1">
    <source>
        <dbReference type="ARBA" id="ARBA00022679"/>
    </source>
</evidence>
<dbReference type="GO" id="GO:0007165">
    <property type="term" value="P:signal transduction"/>
    <property type="evidence" value="ECO:0007669"/>
    <property type="project" value="TreeGrafter"/>
</dbReference>
<dbReference type="PROSITE" id="PS00107">
    <property type="entry name" value="PROTEIN_KINASE_ATP"/>
    <property type="match status" value="1"/>
</dbReference>
<proteinExistence type="inferred from homology"/>
<evidence type="ECO:0000256" key="4">
    <source>
        <dbReference type="ARBA" id="ARBA00022840"/>
    </source>
</evidence>
<evidence type="ECO:0000256" key="5">
    <source>
        <dbReference type="PROSITE-ProRule" id="PRU10141"/>
    </source>
</evidence>
<dbReference type="GO" id="GO:0005524">
    <property type="term" value="F:ATP binding"/>
    <property type="evidence" value="ECO:0007669"/>
    <property type="project" value="UniProtKB-UniRule"/>
</dbReference>
<keyword evidence="2 5" id="KW-0547">Nucleotide-binding</keyword>
<evidence type="ECO:0000256" key="2">
    <source>
        <dbReference type="ARBA" id="ARBA00022741"/>
    </source>
</evidence>
<evidence type="ECO:0000256" key="3">
    <source>
        <dbReference type="ARBA" id="ARBA00022777"/>
    </source>
</evidence>
<evidence type="ECO:0000256" key="6">
    <source>
        <dbReference type="RuleBase" id="RU000304"/>
    </source>
</evidence>
<dbReference type="InterPro" id="IPR008271">
    <property type="entry name" value="Ser/Thr_kinase_AS"/>
</dbReference>
<evidence type="ECO:0000313" key="8">
    <source>
        <dbReference type="EMBL" id="GER50867.1"/>
    </source>
</evidence>
<dbReference type="AlphaFoldDB" id="A0A5A7R292"/>
<dbReference type="InterPro" id="IPR000719">
    <property type="entry name" value="Prot_kinase_dom"/>
</dbReference>
<dbReference type="PANTHER" id="PTHR48011:SF103">
    <property type="entry name" value="MITOGEN-ACTIVATED PROTEIN KINASE KINASE KINASE YODA-LIKE"/>
    <property type="match status" value="1"/>
</dbReference>
<dbReference type="PROSITE" id="PS50011">
    <property type="entry name" value="PROTEIN_KINASE_DOM"/>
    <property type="match status" value="1"/>
</dbReference>
<dbReference type="Pfam" id="PF00069">
    <property type="entry name" value="Pkinase"/>
    <property type="match status" value="1"/>
</dbReference>
<dbReference type="SMART" id="SM00220">
    <property type="entry name" value="S_TKc"/>
    <property type="match status" value="1"/>
</dbReference>
<sequence>MAETKDFGDGVGWIRGQMLGKGSFGCVFMATPRNPCSFPPPEMAVKSAPVQFSDTLRSEREIMSDLKGCPNLIQCLGQETTVGNDALFYNLMLEFAAGGTLSDRIQSSGGGLPEPEVRAHTRSILMGLDHIHSHGYVHCDLKPDNILLVPDGQNGFTAKISDFGLAKREPKRAGRKRAAAGPGKWQGTPMYLPPEAVTEGLQEAAGDVWAVGCVVVEMLTGRPLWEPGSKEEILRSIGEDWEYLRIPEWISDEAADFLMCCLEKEPSGRVRTDLLLYHPFVEGSFETGDCGSGVGGFSEDYYSSCARLGVVEGCVGPGNEDVGRGPPGFAVAV</sequence>
<dbReference type="GO" id="GO:0004674">
    <property type="term" value="F:protein serine/threonine kinase activity"/>
    <property type="evidence" value="ECO:0007669"/>
    <property type="project" value="UniProtKB-KW"/>
</dbReference>
<dbReference type="Gene3D" id="1.10.510.10">
    <property type="entry name" value="Transferase(Phosphotransferase) domain 1"/>
    <property type="match status" value="1"/>
</dbReference>
<keyword evidence="6" id="KW-0723">Serine/threonine-protein kinase</keyword>
<gene>
    <name evidence="8" type="ORF">STAS_28194</name>
</gene>
<dbReference type="InterPro" id="IPR017441">
    <property type="entry name" value="Protein_kinase_ATP_BS"/>
</dbReference>
<evidence type="ECO:0000313" key="9">
    <source>
        <dbReference type="Proteomes" id="UP000325081"/>
    </source>
</evidence>
<dbReference type="PROSITE" id="PS00108">
    <property type="entry name" value="PROTEIN_KINASE_ST"/>
    <property type="match status" value="1"/>
</dbReference>